<proteinExistence type="inferred from homology"/>
<dbReference type="SUPFAM" id="SSF109854">
    <property type="entry name" value="DinB/YfiT-like putative metalloenzymes"/>
    <property type="match status" value="1"/>
</dbReference>
<dbReference type="RefSeq" id="WP_189089620.1">
    <property type="nucleotide sequence ID" value="NZ_BMQL01000008.1"/>
</dbReference>
<comment type="similarity">
    <text evidence="1">Belongs to the DinB family.</text>
</comment>
<evidence type="ECO:0000256" key="2">
    <source>
        <dbReference type="ARBA" id="ARBA00022723"/>
    </source>
</evidence>
<dbReference type="GO" id="GO:0046872">
    <property type="term" value="F:metal ion binding"/>
    <property type="evidence" value="ECO:0007669"/>
    <property type="project" value="UniProtKB-KW"/>
</dbReference>
<dbReference type="InterPro" id="IPR034660">
    <property type="entry name" value="DinB/YfiT-like"/>
</dbReference>
<dbReference type="Pfam" id="PF05163">
    <property type="entry name" value="DinB"/>
    <property type="match status" value="1"/>
</dbReference>
<keyword evidence="5" id="KW-1185">Reference proteome</keyword>
<gene>
    <name evidence="4" type="ORF">GCM10008957_18410</name>
</gene>
<feature type="binding site" evidence="3">
    <location>
        <position position="138"/>
    </location>
    <ligand>
        <name>a divalent metal cation</name>
        <dbReference type="ChEBI" id="CHEBI:60240"/>
    </ligand>
</feature>
<sequence>MTQTADQTLLDVVLDSWNRNNSILLNLLQAMSEGGLEARPMEGSPSLAAQFTHMRDVRLFFVSQTAPEFAENLPVLFREEDDDWQAERDPGRIAQMLQDSANIVTKAVQSRTEAGLPLSGAHVAYDHPLLLLQHLLWHEGYHVGQMMLALKASGRTMSEEQSMPLIWDVWRREW</sequence>
<organism evidence="4 5">
    <name type="scientific">Deinococcus ruber</name>
    <dbReference type="NCBI Taxonomy" id="1848197"/>
    <lineage>
        <taxon>Bacteria</taxon>
        <taxon>Thermotogati</taxon>
        <taxon>Deinococcota</taxon>
        <taxon>Deinococci</taxon>
        <taxon>Deinococcales</taxon>
        <taxon>Deinococcaceae</taxon>
        <taxon>Deinococcus</taxon>
    </lineage>
</organism>
<dbReference type="Gene3D" id="1.20.120.450">
    <property type="entry name" value="dinb family like domain"/>
    <property type="match status" value="1"/>
</dbReference>
<dbReference type="EMBL" id="BMQL01000008">
    <property type="protein sequence ID" value="GGR05969.1"/>
    <property type="molecule type" value="Genomic_DNA"/>
</dbReference>
<feature type="binding site" evidence="3">
    <location>
        <position position="53"/>
    </location>
    <ligand>
        <name>a divalent metal cation</name>
        <dbReference type="ChEBI" id="CHEBI:60240"/>
    </ligand>
</feature>
<evidence type="ECO:0000313" key="4">
    <source>
        <dbReference type="EMBL" id="GGR05969.1"/>
    </source>
</evidence>
<keyword evidence="2 3" id="KW-0479">Metal-binding</keyword>
<protein>
    <recommendedName>
        <fullName evidence="6">Damage-inducible protein DinB</fullName>
    </recommendedName>
</protein>
<evidence type="ECO:0008006" key="6">
    <source>
        <dbReference type="Google" id="ProtNLM"/>
    </source>
</evidence>
<dbReference type="Proteomes" id="UP000603865">
    <property type="component" value="Unassembled WGS sequence"/>
</dbReference>
<reference evidence="4" key="1">
    <citation type="journal article" date="2014" name="Int. J. Syst. Evol. Microbiol.">
        <title>Complete genome sequence of Corynebacterium casei LMG S-19264T (=DSM 44701T), isolated from a smear-ripened cheese.</title>
        <authorList>
            <consortium name="US DOE Joint Genome Institute (JGI-PGF)"/>
            <person name="Walter F."/>
            <person name="Albersmeier A."/>
            <person name="Kalinowski J."/>
            <person name="Ruckert C."/>
        </authorList>
    </citation>
    <scope>NUCLEOTIDE SEQUENCE</scope>
    <source>
        <strain evidence="4">JCM 31311</strain>
    </source>
</reference>
<evidence type="ECO:0000256" key="1">
    <source>
        <dbReference type="ARBA" id="ARBA00008635"/>
    </source>
</evidence>
<name>A0A918F6H5_9DEIO</name>
<feature type="binding site" evidence="3">
    <location>
        <position position="142"/>
    </location>
    <ligand>
        <name>a divalent metal cation</name>
        <dbReference type="ChEBI" id="CHEBI:60240"/>
    </ligand>
</feature>
<dbReference type="AlphaFoldDB" id="A0A918F6H5"/>
<dbReference type="InterPro" id="IPR007837">
    <property type="entry name" value="DinB"/>
</dbReference>
<reference evidence="4" key="2">
    <citation type="submission" date="2020-09" db="EMBL/GenBank/DDBJ databases">
        <authorList>
            <person name="Sun Q."/>
            <person name="Ohkuma M."/>
        </authorList>
    </citation>
    <scope>NUCLEOTIDE SEQUENCE</scope>
    <source>
        <strain evidence="4">JCM 31311</strain>
    </source>
</reference>
<comment type="caution">
    <text evidence="4">The sequence shown here is derived from an EMBL/GenBank/DDBJ whole genome shotgun (WGS) entry which is preliminary data.</text>
</comment>
<evidence type="ECO:0000256" key="3">
    <source>
        <dbReference type="PIRSR" id="PIRSR607837-1"/>
    </source>
</evidence>
<evidence type="ECO:0000313" key="5">
    <source>
        <dbReference type="Proteomes" id="UP000603865"/>
    </source>
</evidence>
<accession>A0A918F6H5</accession>